<dbReference type="eggNOG" id="KOG1212">
    <property type="taxonomic scope" value="Eukaryota"/>
</dbReference>
<dbReference type="VEuPathDB" id="FungiDB:HMPREF1541_00628"/>
<sequence>MPNEATKSVPSMPWKQRAALKREQQAAQIPSEWRLSPLPSPLPKSALEYITNSTLLTPTEHRITTIVSASTLLSQIKSREITAVEVATAFCKRAAIAQQLTGCCTEMFFHKAIKRAEELDRYLAETGEVVGPLHGLPVSLKDGADVEGEDTTLGWVGLCNKPAVSDCLLAECLRKQGAILYCKTNIPQSLMMSDSYNHVFKQSVNSLNRALISGGSSGGEGALIGCQGSIVGVGTDIGGSIRIPANLQGLYGLNPTVGRFPWHPSVVRENIVNGVAGPLSSSLETIEVFMEGLLAAEPWRYEPTSHPIPWRKELASFPPGKKLRIGYYVDDGMVKVQPPVERAVLEVVQKLRDKGHDVFQWEVDSHIEGQRLWTKAILADGGKKCARLCEQGDEPLVPGMLVGTAEDRLDVDQAIEVANARLTYQKAYLRRWATSGIDALITPIQPWVGFRPKTWVQSRQNVSYTAHWNFVDFAALAIPATTARLDDVGSEEWQSHRPRDQSDEFNWRQYDPHLVEGMPVGVQVVGGRFGEENCVAVARVVEEVLGRK</sequence>
<evidence type="ECO:0000256" key="1">
    <source>
        <dbReference type="ARBA" id="ARBA00001311"/>
    </source>
</evidence>
<keyword evidence="10" id="KW-1185">Reference proteome</keyword>
<dbReference type="STRING" id="1220924.W2SEY4"/>
<feature type="active site" description="Charge relay system" evidence="5">
    <location>
        <position position="141"/>
    </location>
</feature>
<reference evidence="9 10" key="1">
    <citation type="submission" date="2013-03" db="EMBL/GenBank/DDBJ databases">
        <title>The Genome Sequence of Phialophora europaea CBS 101466.</title>
        <authorList>
            <consortium name="The Broad Institute Genomics Platform"/>
            <person name="Cuomo C."/>
            <person name="de Hoog S."/>
            <person name="Gorbushina A."/>
            <person name="Walker B."/>
            <person name="Young S.K."/>
            <person name="Zeng Q."/>
            <person name="Gargeya S."/>
            <person name="Fitzgerald M."/>
            <person name="Haas B."/>
            <person name="Abouelleil A."/>
            <person name="Allen A.W."/>
            <person name="Alvarado L."/>
            <person name="Arachchi H.M."/>
            <person name="Berlin A.M."/>
            <person name="Chapman S.B."/>
            <person name="Gainer-Dewar J."/>
            <person name="Goldberg J."/>
            <person name="Griggs A."/>
            <person name="Gujja S."/>
            <person name="Hansen M."/>
            <person name="Howarth C."/>
            <person name="Imamovic A."/>
            <person name="Ireland A."/>
            <person name="Larimer J."/>
            <person name="McCowan C."/>
            <person name="Murphy C."/>
            <person name="Pearson M."/>
            <person name="Poon T.W."/>
            <person name="Priest M."/>
            <person name="Roberts A."/>
            <person name="Saif S."/>
            <person name="Shea T."/>
            <person name="Sisk P."/>
            <person name="Sykes S."/>
            <person name="Wortman J."/>
            <person name="Nusbaum C."/>
            <person name="Birren B."/>
        </authorList>
    </citation>
    <scope>NUCLEOTIDE SEQUENCE [LARGE SCALE GENOMIC DNA]</scope>
    <source>
        <strain evidence="9 10">CBS 101466</strain>
    </source>
</reference>
<dbReference type="GO" id="GO:0004040">
    <property type="term" value="F:amidase activity"/>
    <property type="evidence" value="ECO:0007669"/>
    <property type="project" value="UniProtKB-EC"/>
</dbReference>
<evidence type="ECO:0000256" key="7">
    <source>
        <dbReference type="SAM" id="MobiDB-lite"/>
    </source>
</evidence>
<comment type="catalytic activity">
    <reaction evidence="1">
        <text>a monocarboxylic acid amide + H2O = a monocarboxylate + NH4(+)</text>
        <dbReference type="Rhea" id="RHEA:12020"/>
        <dbReference type="ChEBI" id="CHEBI:15377"/>
        <dbReference type="ChEBI" id="CHEBI:28938"/>
        <dbReference type="ChEBI" id="CHEBI:35757"/>
        <dbReference type="ChEBI" id="CHEBI:83628"/>
        <dbReference type="EC" id="3.5.1.4"/>
    </reaction>
</comment>
<dbReference type="HOGENOM" id="CLU_009600_9_2_1"/>
<evidence type="ECO:0000313" key="10">
    <source>
        <dbReference type="Proteomes" id="UP000030752"/>
    </source>
</evidence>
<dbReference type="InterPro" id="IPR020556">
    <property type="entry name" value="Amidase_CS"/>
</dbReference>
<dbReference type="PANTHER" id="PTHR46072:SF1">
    <property type="entry name" value="AMIDASE"/>
    <property type="match status" value="1"/>
</dbReference>
<evidence type="ECO:0000256" key="3">
    <source>
        <dbReference type="ARBA" id="ARBA00012922"/>
    </source>
</evidence>
<keyword evidence="4" id="KW-0378">Hydrolase</keyword>
<gene>
    <name evidence="9" type="ORF">HMPREF1541_00628</name>
</gene>
<dbReference type="SUPFAM" id="SSF75304">
    <property type="entry name" value="Amidase signature (AS) enzymes"/>
    <property type="match status" value="1"/>
</dbReference>
<organism evidence="9 10">
    <name type="scientific">Cyphellophora europaea (strain CBS 101466)</name>
    <name type="common">Phialophora europaea</name>
    <dbReference type="NCBI Taxonomy" id="1220924"/>
    <lineage>
        <taxon>Eukaryota</taxon>
        <taxon>Fungi</taxon>
        <taxon>Dikarya</taxon>
        <taxon>Ascomycota</taxon>
        <taxon>Pezizomycotina</taxon>
        <taxon>Eurotiomycetes</taxon>
        <taxon>Chaetothyriomycetidae</taxon>
        <taxon>Chaetothyriales</taxon>
        <taxon>Cyphellophoraceae</taxon>
        <taxon>Cyphellophora</taxon>
    </lineage>
</organism>
<feature type="domain" description="Amidase" evidence="8">
    <location>
        <begin position="85"/>
        <end position="534"/>
    </location>
</feature>
<evidence type="ECO:0000256" key="4">
    <source>
        <dbReference type="ARBA" id="ARBA00022801"/>
    </source>
</evidence>
<feature type="active site" description="Acyl-ester intermediate" evidence="5">
    <location>
        <position position="240"/>
    </location>
</feature>
<dbReference type="InParanoid" id="W2SEY4"/>
<dbReference type="Pfam" id="PF01425">
    <property type="entry name" value="Amidase"/>
    <property type="match status" value="1"/>
</dbReference>
<dbReference type="AlphaFoldDB" id="W2SEY4"/>
<dbReference type="InterPro" id="IPR023631">
    <property type="entry name" value="Amidase_dom"/>
</dbReference>
<comment type="similarity">
    <text evidence="2">Belongs to the amidase family.</text>
</comment>
<dbReference type="FunCoup" id="W2SEY4">
    <property type="interactions" value="54"/>
</dbReference>
<dbReference type="OrthoDB" id="6428749at2759"/>
<dbReference type="EC" id="3.5.1.4" evidence="3"/>
<feature type="binding site" evidence="6">
    <location>
        <position position="216"/>
    </location>
    <ligand>
        <name>substrate</name>
    </ligand>
</feature>
<dbReference type="PROSITE" id="PS00571">
    <property type="entry name" value="AMIDASES"/>
    <property type="match status" value="1"/>
</dbReference>
<dbReference type="GeneID" id="19967967"/>
<evidence type="ECO:0000256" key="5">
    <source>
        <dbReference type="PIRSR" id="PIRSR001221-1"/>
    </source>
</evidence>
<dbReference type="RefSeq" id="XP_008711156.1">
    <property type="nucleotide sequence ID" value="XM_008712934.1"/>
</dbReference>
<evidence type="ECO:0000313" key="9">
    <source>
        <dbReference type="EMBL" id="ETN46444.1"/>
    </source>
</evidence>
<dbReference type="Proteomes" id="UP000030752">
    <property type="component" value="Unassembled WGS sequence"/>
</dbReference>
<protein>
    <recommendedName>
        <fullName evidence="3">amidase</fullName>
        <ecNumber evidence="3">3.5.1.4</ecNumber>
    </recommendedName>
</protein>
<feature type="region of interest" description="Disordered" evidence="7">
    <location>
        <begin position="1"/>
        <end position="21"/>
    </location>
</feature>
<feature type="active site" description="Charge relay system" evidence="5">
    <location>
        <position position="216"/>
    </location>
</feature>
<dbReference type="EMBL" id="KB822711">
    <property type="protein sequence ID" value="ETN46444.1"/>
    <property type="molecule type" value="Genomic_DNA"/>
</dbReference>
<feature type="binding site" evidence="6">
    <location>
        <position position="190"/>
    </location>
    <ligand>
        <name>substrate</name>
    </ligand>
</feature>
<accession>W2SEY4</accession>
<dbReference type="Gene3D" id="3.90.1300.10">
    <property type="entry name" value="Amidase signature (AS) domain"/>
    <property type="match status" value="1"/>
</dbReference>
<dbReference type="PANTHER" id="PTHR46072">
    <property type="entry name" value="AMIDASE-RELATED-RELATED"/>
    <property type="match status" value="1"/>
</dbReference>
<evidence type="ECO:0000259" key="8">
    <source>
        <dbReference type="Pfam" id="PF01425"/>
    </source>
</evidence>
<evidence type="ECO:0000256" key="2">
    <source>
        <dbReference type="ARBA" id="ARBA00009199"/>
    </source>
</evidence>
<dbReference type="PIRSF" id="PIRSF001221">
    <property type="entry name" value="Amidase_fungi"/>
    <property type="match status" value="1"/>
</dbReference>
<evidence type="ECO:0000256" key="6">
    <source>
        <dbReference type="PIRSR" id="PIRSR001221-2"/>
    </source>
</evidence>
<feature type="binding site" evidence="6">
    <location>
        <begin position="237"/>
        <end position="240"/>
    </location>
    <ligand>
        <name>substrate</name>
    </ligand>
</feature>
<proteinExistence type="inferred from homology"/>
<name>W2SEY4_CYPE1</name>
<dbReference type="InterPro" id="IPR036928">
    <property type="entry name" value="AS_sf"/>
</dbReference>